<reference evidence="2" key="1">
    <citation type="submission" date="2021-01" db="EMBL/GenBank/DDBJ databases">
        <title>Rhizobium sp. strain KVB221 16S ribosomal RNA gene Genome sequencing and assembly.</title>
        <authorList>
            <person name="Kang M."/>
        </authorList>
    </citation>
    <scope>NUCLEOTIDE SEQUENCE</scope>
    <source>
        <strain evidence="2">KVB221</strain>
    </source>
</reference>
<dbReference type="GO" id="GO:0008146">
    <property type="term" value="F:sulfotransferase activity"/>
    <property type="evidence" value="ECO:0007669"/>
    <property type="project" value="InterPro"/>
</dbReference>
<organism evidence="2 3">
    <name type="scientific">Rhizobium setariae</name>
    <dbReference type="NCBI Taxonomy" id="2801340"/>
    <lineage>
        <taxon>Bacteria</taxon>
        <taxon>Pseudomonadati</taxon>
        <taxon>Pseudomonadota</taxon>
        <taxon>Alphaproteobacteria</taxon>
        <taxon>Hyphomicrobiales</taxon>
        <taxon>Rhizobiaceae</taxon>
        <taxon>Rhizobium/Agrobacterium group</taxon>
        <taxon>Rhizobium</taxon>
    </lineage>
</organism>
<comment type="caution">
    <text evidence="2">The sequence shown here is derived from an EMBL/GenBank/DDBJ whole genome shotgun (WGS) entry which is preliminary data.</text>
</comment>
<dbReference type="PANTHER" id="PTHR10605">
    <property type="entry name" value="HEPARAN SULFATE SULFOTRANSFERASE"/>
    <property type="match status" value="1"/>
</dbReference>
<evidence type="ECO:0000313" key="2">
    <source>
        <dbReference type="EMBL" id="MBL0373213.1"/>
    </source>
</evidence>
<dbReference type="Pfam" id="PF13469">
    <property type="entry name" value="Sulfotransfer_3"/>
    <property type="match status" value="1"/>
</dbReference>
<proteinExistence type="predicted"/>
<dbReference type="SUPFAM" id="SSF52540">
    <property type="entry name" value="P-loop containing nucleoside triphosphate hydrolases"/>
    <property type="match status" value="1"/>
</dbReference>
<keyword evidence="3" id="KW-1185">Reference proteome</keyword>
<name>A0A936YMM7_9HYPH</name>
<sequence length="279" mass="32538">MALPNFICIGAQKAGTSWLYQMLIQHPDLWLPPLKELHFFDRNAASESSKEVVRKLVAKAKRKYLSRADQSFDQAKPYWTYLDSIAAEDMLTETWYKRIFDYPGASSKITGEITPAYLDMRKKKLAYAMDFLPKETKFIAIVREPLARALSQIRMWAETKKVTPATEQDWQVFIDHLTKVTRGNYMKSIPMWNTKAGKHRILYLPFSDVRDRPQELLGAVEDFIGASHYDGYKEIDEQVHTTKKIAIPEWVTKKVEADIQPQRRFLINTFGNEFYEKTK</sequence>
<protein>
    <submittedName>
        <fullName evidence="2">Sulfotransferase</fullName>
    </submittedName>
</protein>
<evidence type="ECO:0000256" key="1">
    <source>
        <dbReference type="ARBA" id="ARBA00022679"/>
    </source>
</evidence>
<evidence type="ECO:0000313" key="3">
    <source>
        <dbReference type="Proteomes" id="UP000633219"/>
    </source>
</evidence>
<dbReference type="Proteomes" id="UP000633219">
    <property type="component" value="Unassembled WGS sequence"/>
</dbReference>
<dbReference type="EMBL" id="JAEQNC010000007">
    <property type="protein sequence ID" value="MBL0373213.1"/>
    <property type="molecule type" value="Genomic_DNA"/>
</dbReference>
<accession>A0A936YMM7</accession>
<dbReference type="InterPro" id="IPR027417">
    <property type="entry name" value="P-loop_NTPase"/>
</dbReference>
<dbReference type="PANTHER" id="PTHR10605:SF56">
    <property type="entry name" value="BIFUNCTIONAL HEPARAN SULFATE N-DEACETYLASE_N-SULFOTRANSFERASE"/>
    <property type="match status" value="1"/>
</dbReference>
<gene>
    <name evidence="2" type="ORF">JJB09_14345</name>
</gene>
<keyword evidence="1" id="KW-0808">Transferase</keyword>
<dbReference type="AlphaFoldDB" id="A0A936YMM7"/>
<dbReference type="InterPro" id="IPR037359">
    <property type="entry name" value="NST/OST"/>
</dbReference>
<dbReference type="Gene3D" id="3.40.50.300">
    <property type="entry name" value="P-loop containing nucleotide triphosphate hydrolases"/>
    <property type="match status" value="1"/>
</dbReference>